<feature type="domain" description="25S rRNA (uridine-N(3))-methyltransferase BMT5-like" evidence="2">
    <location>
        <begin position="103"/>
        <end position="398"/>
    </location>
</feature>
<dbReference type="Pfam" id="PF10354">
    <property type="entry name" value="BMT5-like"/>
    <property type="match status" value="1"/>
</dbReference>
<dbReference type="AlphaFoldDB" id="A0A316W4W3"/>
<dbReference type="Proteomes" id="UP000245783">
    <property type="component" value="Unassembled WGS sequence"/>
</dbReference>
<name>A0A316W4W3_9BASI</name>
<dbReference type="STRING" id="1522189.A0A316W4W3"/>
<gene>
    <name evidence="3" type="ORF">IE81DRAFT_364754</name>
</gene>
<feature type="region of interest" description="Disordered" evidence="1">
    <location>
        <begin position="264"/>
        <end position="310"/>
    </location>
</feature>
<reference evidence="3 4" key="1">
    <citation type="journal article" date="2018" name="Mol. Biol. Evol.">
        <title>Broad Genomic Sampling Reveals a Smut Pathogenic Ancestry of the Fungal Clade Ustilaginomycotina.</title>
        <authorList>
            <person name="Kijpornyongpan T."/>
            <person name="Mondo S.J."/>
            <person name="Barry K."/>
            <person name="Sandor L."/>
            <person name="Lee J."/>
            <person name="Lipzen A."/>
            <person name="Pangilinan J."/>
            <person name="LaButti K."/>
            <person name="Hainaut M."/>
            <person name="Henrissat B."/>
            <person name="Grigoriev I.V."/>
            <person name="Spatafora J.W."/>
            <person name="Aime M.C."/>
        </authorList>
    </citation>
    <scope>NUCLEOTIDE SEQUENCE [LARGE SCALE GENOMIC DNA]</scope>
    <source>
        <strain evidence="3 4">MCA 4658</strain>
    </source>
</reference>
<dbReference type="GO" id="GO:0070475">
    <property type="term" value="P:rRNA base methylation"/>
    <property type="evidence" value="ECO:0007669"/>
    <property type="project" value="InterPro"/>
</dbReference>
<evidence type="ECO:0000259" key="2">
    <source>
        <dbReference type="Pfam" id="PF10354"/>
    </source>
</evidence>
<dbReference type="GeneID" id="37038755"/>
<organism evidence="3 4">
    <name type="scientific">Ceraceosorus guamensis</name>
    <dbReference type="NCBI Taxonomy" id="1522189"/>
    <lineage>
        <taxon>Eukaryota</taxon>
        <taxon>Fungi</taxon>
        <taxon>Dikarya</taxon>
        <taxon>Basidiomycota</taxon>
        <taxon>Ustilaginomycotina</taxon>
        <taxon>Exobasidiomycetes</taxon>
        <taxon>Ceraceosorales</taxon>
        <taxon>Ceraceosoraceae</taxon>
        <taxon>Ceraceosorus</taxon>
    </lineage>
</organism>
<feature type="compositionally biased region" description="Acidic residues" evidence="1">
    <location>
        <begin position="284"/>
        <end position="301"/>
    </location>
</feature>
<dbReference type="RefSeq" id="XP_025371932.1">
    <property type="nucleotide sequence ID" value="XM_025516885.1"/>
</dbReference>
<dbReference type="PANTHER" id="PTHR11538:SF26">
    <property type="entry name" value="FERREDOXIN-FOLD ANTICODON-BINDING DOMAIN-CONTAINING PROTEIN 1"/>
    <property type="match status" value="1"/>
</dbReference>
<dbReference type="PANTHER" id="PTHR11538">
    <property type="entry name" value="PHENYLALANYL-TRNA SYNTHETASE"/>
    <property type="match status" value="1"/>
</dbReference>
<keyword evidence="4" id="KW-1185">Reference proteome</keyword>
<dbReference type="GO" id="GO:0005737">
    <property type="term" value="C:cytoplasm"/>
    <property type="evidence" value="ECO:0007669"/>
    <property type="project" value="TreeGrafter"/>
</dbReference>
<dbReference type="EMBL" id="KZ819359">
    <property type="protein sequence ID" value="PWN44772.1"/>
    <property type="molecule type" value="Genomic_DNA"/>
</dbReference>
<feature type="region of interest" description="Disordered" evidence="1">
    <location>
        <begin position="1"/>
        <end position="88"/>
    </location>
</feature>
<feature type="compositionally biased region" description="Basic and acidic residues" evidence="1">
    <location>
        <begin position="18"/>
        <end position="38"/>
    </location>
</feature>
<dbReference type="OrthoDB" id="273345at2759"/>
<evidence type="ECO:0000313" key="4">
    <source>
        <dbReference type="Proteomes" id="UP000245783"/>
    </source>
</evidence>
<dbReference type="GO" id="GO:0070042">
    <property type="term" value="F:rRNA (uridine-N3-)-methyltransferase activity"/>
    <property type="evidence" value="ECO:0007669"/>
    <property type="project" value="InterPro"/>
</dbReference>
<dbReference type="InParanoid" id="A0A316W4W3"/>
<evidence type="ECO:0000256" key="1">
    <source>
        <dbReference type="SAM" id="MobiDB-lite"/>
    </source>
</evidence>
<proteinExistence type="predicted"/>
<evidence type="ECO:0000313" key="3">
    <source>
        <dbReference type="EMBL" id="PWN44772.1"/>
    </source>
</evidence>
<accession>A0A316W4W3</accession>
<dbReference type="InterPro" id="IPR019446">
    <property type="entry name" value="BMT5-like"/>
</dbReference>
<protein>
    <recommendedName>
        <fullName evidence="2">25S rRNA (uridine-N(3))-methyltransferase BMT5-like domain-containing protein</fullName>
    </recommendedName>
</protein>
<sequence length="428" mass="46755">MAKKNLKAALAGHHSRKASADKAARVEDAQKRKAESIKRSVSGASARANAEKKREKKRRRLDEGEEQREGAASEVQRGKQNVSRESAVGHKPTRLFEIDDTVLLIGEGDFSFAVSLVASPHAVALQQLLATSYDTEASCYAKYSNASANVAKLREAAGRQDVVIFEVDGGNLAKHPEVTGLSKTAAKAKARGDDVRFRRSWSKIYWGFPHVGQGHADETRNILANQLALSRFLVSAASLLSVGPVPSYAQQGVAKKGVIAKSRKRAREAHDGGPLSDEEHFSDGEEDAQSDNVDEDGEGGEETTALRSEFARVPYRAPTRAGSILISLRHVSPYTAWELPKLAKSLPTLYPQLLRTAPAPPKGQHTVTTQEAADAGSYRVWRSFDFYPEDYVDYKHVRTDAKGKEGDLFKDESKASCRCWELGRSGPA</sequence>